<dbReference type="AlphaFoldDB" id="A0A382A8M2"/>
<sequence length="41" mass="5000">MSQPIPFREKTTTRENNKVRVGTHGMMQVDYEQRIDFDRMR</sequence>
<gene>
    <name evidence="1" type="ORF">METZ01_LOCUS150593</name>
</gene>
<dbReference type="EMBL" id="UINC01024329">
    <property type="protein sequence ID" value="SVA97739.1"/>
    <property type="molecule type" value="Genomic_DNA"/>
</dbReference>
<protein>
    <submittedName>
        <fullName evidence="1">Uncharacterized protein</fullName>
    </submittedName>
</protein>
<organism evidence="1">
    <name type="scientific">marine metagenome</name>
    <dbReference type="NCBI Taxonomy" id="408172"/>
    <lineage>
        <taxon>unclassified sequences</taxon>
        <taxon>metagenomes</taxon>
        <taxon>ecological metagenomes</taxon>
    </lineage>
</organism>
<feature type="non-terminal residue" evidence="1">
    <location>
        <position position="41"/>
    </location>
</feature>
<proteinExistence type="predicted"/>
<evidence type="ECO:0000313" key="1">
    <source>
        <dbReference type="EMBL" id="SVA97739.1"/>
    </source>
</evidence>
<accession>A0A382A8M2</accession>
<reference evidence="1" key="1">
    <citation type="submission" date="2018-05" db="EMBL/GenBank/DDBJ databases">
        <authorList>
            <person name="Lanie J.A."/>
            <person name="Ng W.-L."/>
            <person name="Kazmierczak K.M."/>
            <person name="Andrzejewski T.M."/>
            <person name="Davidsen T.M."/>
            <person name="Wayne K.J."/>
            <person name="Tettelin H."/>
            <person name="Glass J.I."/>
            <person name="Rusch D."/>
            <person name="Podicherti R."/>
            <person name="Tsui H.-C.T."/>
            <person name="Winkler M.E."/>
        </authorList>
    </citation>
    <scope>NUCLEOTIDE SEQUENCE</scope>
</reference>
<name>A0A382A8M2_9ZZZZ</name>